<gene>
    <name evidence="4" type="ORF">RCOM_1081690</name>
</gene>
<dbReference type="EMBL" id="EQ973789">
    <property type="protein sequence ID" value="EEF47540.1"/>
    <property type="molecule type" value="Genomic_DNA"/>
</dbReference>
<evidence type="ECO:0000256" key="3">
    <source>
        <dbReference type="ARBA" id="ARBA00023315"/>
    </source>
</evidence>
<dbReference type="GO" id="GO:0016746">
    <property type="term" value="F:acyltransferase activity"/>
    <property type="evidence" value="ECO:0007669"/>
    <property type="project" value="UniProtKB-KW"/>
</dbReference>
<name>B9RML7_RICCO</name>
<accession>B9RML7</accession>
<evidence type="ECO:0000256" key="2">
    <source>
        <dbReference type="ARBA" id="ARBA00022679"/>
    </source>
</evidence>
<dbReference type="PANTHER" id="PTHR31623:SF118">
    <property type="entry name" value="BAHD ACYLTRANSFERASE"/>
    <property type="match status" value="1"/>
</dbReference>
<keyword evidence="2" id="KW-0808">Transferase</keyword>
<dbReference type="PANTHER" id="PTHR31623">
    <property type="entry name" value="F21J9.9"/>
    <property type="match status" value="1"/>
</dbReference>
<evidence type="ECO:0000313" key="4">
    <source>
        <dbReference type="EMBL" id="EEF47540.1"/>
    </source>
</evidence>
<dbReference type="InParanoid" id="B9RML7"/>
<protein>
    <submittedName>
        <fullName evidence="4">Uncharacterized protein</fullName>
    </submittedName>
</protein>
<sequence>MVLTLYFSQKITDMAGQCLFVNSWAAIARNSAEDEIIPLFNLGFLYPSTELPILSYQLPEQLKFISRRLVLDASKLAKLKAAVPNKVQNSTRVEVVTTAVVSPPVPRNSMGCFTGIFPVSIADDSEIELALLVNKFRQVKTEFCNNLKDIDPEEFYSLILERSSGVRECNGIEAFVSLEEKEMAVFERDEELLAFAKINPSVLYSHSSRKVIALPRYPM</sequence>
<evidence type="ECO:0000313" key="5">
    <source>
        <dbReference type="Proteomes" id="UP000008311"/>
    </source>
</evidence>
<keyword evidence="3" id="KW-0012">Acyltransferase</keyword>
<evidence type="ECO:0000256" key="1">
    <source>
        <dbReference type="ARBA" id="ARBA00009861"/>
    </source>
</evidence>
<keyword evidence="5" id="KW-1185">Reference proteome</keyword>
<dbReference type="AlphaFoldDB" id="B9RML7"/>
<proteinExistence type="inferred from homology"/>
<organism evidence="4 5">
    <name type="scientific">Ricinus communis</name>
    <name type="common">Castor bean</name>
    <dbReference type="NCBI Taxonomy" id="3988"/>
    <lineage>
        <taxon>Eukaryota</taxon>
        <taxon>Viridiplantae</taxon>
        <taxon>Streptophyta</taxon>
        <taxon>Embryophyta</taxon>
        <taxon>Tracheophyta</taxon>
        <taxon>Spermatophyta</taxon>
        <taxon>Magnoliopsida</taxon>
        <taxon>eudicotyledons</taxon>
        <taxon>Gunneridae</taxon>
        <taxon>Pentapetalae</taxon>
        <taxon>rosids</taxon>
        <taxon>fabids</taxon>
        <taxon>Malpighiales</taxon>
        <taxon>Euphorbiaceae</taxon>
        <taxon>Acalyphoideae</taxon>
        <taxon>Acalypheae</taxon>
        <taxon>Ricinus</taxon>
    </lineage>
</organism>
<comment type="similarity">
    <text evidence="1">Belongs to the plant acyltransferase family.</text>
</comment>
<dbReference type="Proteomes" id="UP000008311">
    <property type="component" value="Unassembled WGS sequence"/>
</dbReference>
<reference evidence="5" key="1">
    <citation type="journal article" date="2010" name="Nat. Biotechnol.">
        <title>Draft genome sequence of the oilseed species Ricinus communis.</title>
        <authorList>
            <person name="Chan A.P."/>
            <person name="Crabtree J."/>
            <person name="Zhao Q."/>
            <person name="Lorenzi H."/>
            <person name="Orvis J."/>
            <person name="Puiu D."/>
            <person name="Melake-Berhan A."/>
            <person name="Jones K.M."/>
            <person name="Redman J."/>
            <person name="Chen G."/>
            <person name="Cahoon E.B."/>
            <person name="Gedil M."/>
            <person name="Stanke M."/>
            <person name="Haas B.J."/>
            <person name="Wortman J.R."/>
            <person name="Fraser-Liggett C.M."/>
            <person name="Ravel J."/>
            <person name="Rabinowicz P.D."/>
        </authorList>
    </citation>
    <scope>NUCLEOTIDE SEQUENCE [LARGE SCALE GENOMIC DNA]</scope>
    <source>
        <strain evidence="5">cv. Hale</strain>
    </source>
</reference>